<evidence type="ECO:0000313" key="3">
    <source>
        <dbReference type="EMBL" id="STZ04671.1"/>
    </source>
</evidence>
<sequence>MSDLNKKENVAVSAYVFIIMAVKIFLGVIMPIYAMIKDVQNGKIMWAIADFILFVPVGTIRGLMYLF</sequence>
<feature type="transmembrane region" description="Helical" evidence="1">
    <location>
        <begin position="12"/>
        <end position="34"/>
    </location>
</feature>
<protein>
    <submittedName>
        <fullName evidence="3">Uncharacterized protein</fullName>
    </submittedName>
</protein>
<feature type="transmembrane region" description="Helical" evidence="1">
    <location>
        <begin position="46"/>
        <end position="66"/>
    </location>
</feature>
<evidence type="ECO:0000313" key="5">
    <source>
        <dbReference type="Proteomes" id="UP000254618"/>
    </source>
</evidence>
<gene>
    <name evidence="2" type="ORF">B5J93_04930</name>
    <name evidence="3" type="ORF">NCTC11012_02958</name>
</gene>
<dbReference type="AlphaFoldDB" id="A0A378QVI4"/>
<keyword evidence="1" id="KW-0472">Membrane</keyword>
<evidence type="ECO:0000256" key="1">
    <source>
        <dbReference type="SAM" id="Phobius"/>
    </source>
</evidence>
<keyword evidence="4" id="KW-1185">Reference proteome</keyword>
<keyword evidence="1" id="KW-0812">Transmembrane</keyword>
<proteinExistence type="predicted"/>
<reference evidence="2 4" key="1">
    <citation type="submission" date="2017-03" db="EMBL/GenBank/DDBJ databases">
        <title>Draft genome sequence of Moraxella equi CCUG 4950T type strain.</title>
        <authorList>
            <person name="Salva-Serra F."/>
            <person name="Engstrom-Jakobsson H."/>
            <person name="Thorell K."/>
            <person name="Jaen-Luchoro D."/>
            <person name="Gonzales-Siles L."/>
            <person name="Karlsson R."/>
            <person name="Yazdan S."/>
            <person name="Boulund F."/>
            <person name="Johnning A."/>
            <person name="Engstrand L."/>
            <person name="Kristiansson E."/>
            <person name="Moore E."/>
        </authorList>
    </citation>
    <scope>NUCLEOTIDE SEQUENCE [LARGE SCALE GENOMIC DNA]</scope>
    <source>
        <strain evidence="2 4">CCUG 4950</strain>
    </source>
</reference>
<reference evidence="3 5" key="2">
    <citation type="submission" date="2018-06" db="EMBL/GenBank/DDBJ databases">
        <authorList>
            <consortium name="Pathogen Informatics"/>
            <person name="Doyle S."/>
        </authorList>
    </citation>
    <scope>NUCLEOTIDE SEQUENCE [LARGE SCALE GENOMIC DNA]</scope>
    <source>
        <strain evidence="3 5">NCTC11012</strain>
    </source>
</reference>
<dbReference type="Proteomes" id="UP000190777">
    <property type="component" value="Unassembled WGS sequence"/>
</dbReference>
<dbReference type="RefSeq" id="WP_079325126.1">
    <property type="nucleotide sequence ID" value="NZ_MXAP01000047.1"/>
</dbReference>
<name>A0A378QVI4_9GAMM</name>
<keyword evidence="1" id="KW-1133">Transmembrane helix</keyword>
<organism evidence="3 5">
    <name type="scientific">Moraxella equi</name>
    <dbReference type="NCBI Taxonomy" id="60442"/>
    <lineage>
        <taxon>Bacteria</taxon>
        <taxon>Pseudomonadati</taxon>
        <taxon>Pseudomonadota</taxon>
        <taxon>Gammaproteobacteria</taxon>
        <taxon>Moraxellales</taxon>
        <taxon>Moraxellaceae</taxon>
        <taxon>Moraxella</taxon>
    </lineage>
</organism>
<dbReference type="EMBL" id="UGQF01000001">
    <property type="protein sequence ID" value="STZ04671.1"/>
    <property type="molecule type" value="Genomic_DNA"/>
</dbReference>
<dbReference type="EMBL" id="MXAP01000047">
    <property type="protein sequence ID" value="OPH38997.1"/>
    <property type="molecule type" value="Genomic_DNA"/>
</dbReference>
<evidence type="ECO:0000313" key="4">
    <source>
        <dbReference type="Proteomes" id="UP000190777"/>
    </source>
</evidence>
<dbReference type="Proteomes" id="UP000254618">
    <property type="component" value="Unassembled WGS sequence"/>
</dbReference>
<accession>A0A378QVI4</accession>
<evidence type="ECO:0000313" key="2">
    <source>
        <dbReference type="EMBL" id="OPH38997.1"/>
    </source>
</evidence>